<gene>
    <name evidence="7" type="ORF">GCM10009114_05150</name>
</gene>
<feature type="domain" description="Glycosyl hydrolase family 32 C-terminal" evidence="6">
    <location>
        <begin position="289"/>
        <end position="410"/>
    </location>
</feature>
<dbReference type="SMART" id="SM00640">
    <property type="entry name" value="Glyco_32"/>
    <property type="match status" value="1"/>
</dbReference>
<keyword evidence="2 4" id="KW-0378">Hydrolase</keyword>
<evidence type="ECO:0000313" key="8">
    <source>
        <dbReference type="Proteomes" id="UP001500359"/>
    </source>
</evidence>
<dbReference type="Pfam" id="PF08244">
    <property type="entry name" value="Glyco_hydro_32C"/>
    <property type="match status" value="1"/>
</dbReference>
<dbReference type="InterPro" id="IPR023296">
    <property type="entry name" value="Glyco_hydro_beta-prop_sf"/>
</dbReference>
<organism evidence="7 8">
    <name type="scientific">Aliiglaciecola litoralis</name>
    <dbReference type="NCBI Taxonomy" id="582857"/>
    <lineage>
        <taxon>Bacteria</taxon>
        <taxon>Pseudomonadati</taxon>
        <taxon>Pseudomonadota</taxon>
        <taxon>Gammaproteobacteria</taxon>
        <taxon>Alteromonadales</taxon>
        <taxon>Alteromonadaceae</taxon>
        <taxon>Aliiglaciecola</taxon>
    </lineage>
</organism>
<evidence type="ECO:0008006" key="9">
    <source>
        <dbReference type="Google" id="ProtNLM"/>
    </source>
</evidence>
<evidence type="ECO:0000256" key="3">
    <source>
        <dbReference type="ARBA" id="ARBA00023295"/>
    </source>
</evidence>
<sequence>MHWGHATSQDLLHWQQHDIALYAEPDGLGYIYSGGAVIDKNNTSGFKENENAPIVATFTHHSDKTGQSQSIAVSIDNGNSFQPFEGNPVIPNPQLADFRDPKVIWHKESSSWVMSLAVGDCIHFYSSADLKQWHFLSVFGKQQGAHDGVWECPDLFPLECSKTGVRKWILLVSINPGGPNGGSAMQYFVGEFDGHHFTSDDELIRWLDYGTDCYAGITWDGLQDLDDQRIMVAWMSNWQYANQTPTATWRGAMTLPRQLTLTNVNNQYQISQLPAANLNLLATEQITHTSTLDKVQNLTISDCCEIDLSFDEISSQSKIKIALKTNSNESLNLLLDLPKQLTQLDRGNCKWSTDGFHAVMNGDLHLLESDRIEIKIILDVSSIEVFINQGLTTFTALYFSEMPISNLEVSGSNVQQVKLRTQVSFLN</sequence>
<dbReference type="Pfam" id="PF00251">
    <property type="entry name" value="Glyco_hydro_32N"/>
    <property type="match status" value="1"/>
</dbReference>
<feature type="domain" description="Glycosyl hydrolase family 32 N-terminal" evidence="5">
    <location>
        <begin position="1"/>
        <end position="272"/>
    </location>
</feature>
<dbReference type="Gene3D" id="2.60.120.560">
    <property type="entry name" value="Exo-inulinase, domain 1"/>
    <property type="match status" value="1"/>
</dbReference>
<dbReference type="SUPFAM" id="SSF75005">
    <property type="entry name" value="Arabinanase/levansucrase/invertase"/>
    <property type="match status" value="1"/>
</dbReference>
<keyword evidence="8" id="KW-1185">Reference proteome</keyword>
<dbReference type="PANTHER" id="PTHR42800">
    <property type="entry name" value="EXOINULINASE INUD (AFU_ORTHOLOGUE AFUA_5G00480)"/>
    <property type="match status" value="1"/>
</dbReference>
<evidence type="ECO:0000256" key="1">
    <source>
        <dbReference type="ARBA" id="ARBA00009902"/>
    </source>
</evidence>
<evidence type="ECO:0000256" key="4">
    <source>
        <dbReference type="RuleBase" id="RU362110"/>
    </source>
</evidence>
<accession>A0ABN1LD17</accession>
<reference evidence="7 8" key="1">
    <citation type="journal article" date="2019" name="Int. J. Syst. Evol. Microbiol.">
        <title>The Global Catalogue of Microorganisms (GCM) 10K type strain sequencing project: providing services to taxonomists for standard genome sequencing and annotation.</title>
        <authorList>
            <consortium name="The Broad Institute Genomics Platform"/>
            <consortium name="The Broad Institute Genome Sequencing Center for Infectious Disease"/>
            <person name="Wu L."/>
            <person name="Ma J."/>
        </authorList>
    </citation>
    <scope>NUCLEOTIDE SEQUENCE [LARGE SCALE GENOMIC DNA]</scope>
    <source>
        <strain evidence="7 8">JCM 15896</strain>
    </source>
</reference>
<dbReference type="CDD" id="cd18622">
    <property type="entry name" value="GH32_Inu-like"/>
    <property type="match status" value="1"/>
</dbReference>
<dbReference type="Proteomes" id="UP001500359">
    <property type="component" value="Unassembled WGS sequence"/>
</dbReference>
<evidence type="ECO:0000313" key="7">
    <source>
        <dbReference type="EMBL" id="GAA0853137.1"/>
    </source>
</evidence>
<dbReference type="SUPFAM" id="SSF49899">
    <property type="entry name" value="Concanavalin A-like lectins/glucanases"/>
    <property type="match status" value="1"/>
</dbReference>
<dbReference type="PANTHER" id="PTHR42800:SF1">
    <property type="entry name" value="EXOINULINASE INUD (AFU_ORTHOLOGUE AFUA_5G00480)"/>
    <property type="match status" value="1"/>
</dbReference>
<proteinExistence type="inferred from homology"/>
<dbReference type="InterPro" id="IPR001362">
    <property type="entry name" value="Glyco_hydro_32"/>
</dbReference>
<evidence type="ECO:0000259" key="6">
    <source>
        <dbReference type="Pfam" id="PF08244"/>
    </source>
</evidence>
<name>A0ABN1LD17_9ALTE</name>
<dbReference type="Gene3D" id="2.115.10.20">
    <property type="entry name" value="Glycosyl hydrolase domain, family 43"/>
    <property type="match status" value="1"/>
</dbReference>
<dbReference type="EMBL" id="BAAAFD010000001">
    <property type="protein sequence ID" value="GAA0853137.1"/>
    <property type="molecule type" value="Genomic_DNA"/>
</dbReference>
<dbReference type="InterPro" id="IPR013189">
    <property type="entry name" value="Glyco_hydro_32_C"/>
</dbReference>
<protein>
    <recommendedName>
        <fullName evidence="9">Levanase</fullName>
    </recommendedName>
</protein>
<comment type="caution">
    <text evidence="7">The sequence shown here is derived from an EMBL/GenBank/DDBJ whole genome shotgun (WGS) entry which is preliminary data.</text>
</comment>
<keyword evidence="3 4" id="KW-0326">Glycosidase</keyword>
<evidence type="ECO:0000259" key="5">
    <source>
        <dbReference type="Pfam" id="PF00251"/>
    </source>
</evidence>
<evidence type="ECO:0000256" key="2">
    <source>
        <dbReference type="ARBA" id="ARBA00022801"/>
    </source>
</evidence>
<dbReference type="InterPro" id="IPR013148">
    <property type="entry name" value="Glyco_hydro_32_N"/>
</dbReference>
<comment type="similarity">
    <text evidence="1 4">Belongs to the glycosyl hydrolase 32 family.</text>
</comment>
<dbReference type="InterPro" id="IPR013320">
    <property type="entry name" value="ConA-like_dom_sf"/>
</dbReference>